<dbReference type="EMBL" id="SJPS01000001">
    <property type="protein sequence ID" value="TWU29362.1"/>
    <property type="molecule type" value="Genomic_DNA"/>
</dbReference>
<feature type="region of interest" description="Disordered" evidence="1">
    <location>
        <begin position="97"/>
        <end position="127"/>
    </location>
</feature>
<dbReference type="AlphaFoldDB" id="A0A5C6CXM9"/>
<accession>A0A5C6CXM9</accession>
<sequence length="127" mass="14022">MQEAIDPAQASAPIVPAAMDRHYGGRAPPRAAARRDATVNDDDINVLALVKGNERYIFLYDDSQRAETLRILGRYASNPELSFSWYDAAVMSQKVRQMSAGNSNSGNNHASKPKNRISLAQPLDFEE</sequence>
<evidence type="ECO:0000256" key="1">
    <source>
        <dbReference type="SAM" id="MobiDB-lite"/>
    </source>
</evidence>
<evidence type="ECO:0000313" key="3">
    <source>
        <dbReference type="Proteomes" id="UP000318437"/>
    </source>
</evidence>
<keyword evidence="3" id="KW-1185">Reference proteome</keyword>
<name>A0A5C6CXM9_9BACT</name>
<organism evidence="2 3">
    <name type="scientific">Bythopirellula polymerisocia</name>
    <dbReference type="NCBI Taxonomy" id="2528003"/>
    <lineage>
        <taxon>Bacteria</taxon>
        <taxon>Pseudomonadati</taxon>
        <taxon>Planctomycetota</taxon>
        <taxon>Planctomycetia</taxon>
        <taxon>Pirellulales</taxon>
        <taxon>Lacipirellulaceae</taxon>
        <taxon>Bythopirellula</taxon>
    </lineage>
</organism>
<reference evidence="2 3" key="1">
    <citation type="submission" date="2019-02" db="EMBL/GenBank/DDBJ databases">
        <title>Deep-cultivation of Planctomycetes and their phenomic and genomic characterization uncovers novel biology.</title>
        <authorList>
            <person name="Wiegand S."/>
            <person name="Jogler M."/>
            <person name="Boedeker C."/>
            <person name="Pinto D."/>
            <person name="Vollmers J."/>
            <person name="Rivas-Marin E."/>
            <person name="Kohn T."/>
            <person name="Peeters S.H."/>
            <person name="Heuer A."/>
            <person name="Rast P."/>
            <person name="Oberbeckmann S."/>
            <person name="Bunk B."/>
            <person name="Jeske O."/>
            <person name="Meyerdierks A."/>
            <person name="Storesund J.E."/>
            <person name="Kallscheuer N."/>
            <person name="Luecker S."/>
            <person name="Lage O.M."/>
            <person name="Pohl T."/>
            <person name="Merkel B.J."/>
            <person name="Hornburger P."/>
            <person name="Mueller R.-W."/>
            <person name="Bruemmer F."/>
            <person name="Labrenz M."/>
            <person name="Spormann A.M."/>
            <person name="Op Den Camp H."/>
            <person name="Overmann J."/>
            <person name="Amann R."/>
            <person name="Jetten M.S.M."/>
            <person name="Mascher T."/>
            <person name="Medema M.H."/>
            <person name="Devos D.P."/>
            <person name="Kaster A.-K."/>
            <person name="Ovreas L."/>
            <person name="Rohde M."/>
            <person name="Galperin M.Y."/>
            <person name="Jogler C."/>
        </authorList>
    </citation>
    <scope>NUCLEOTIDE SEQUENCE [LARGE SCALE GENOMIC DNA]</scope>
    <source>
        <strain evidence="2 3">Pla144</strain>
    </source>
</reference>
<feature type="compositionally biased region" description="Low complexity" evidence="1">
    <location>
        <begin position="99"/>
        <end position="110"/>
    </location>
</feature>
<dbReference type="Proteomes" id="UP000318437">
    <property type="component" value="Unassembled WGS sequence"/>
</dbReference>
<proteinExistence type="predicted"/>
<protein>
    <submittedName>
        <fullName evidence="2">Uncharacterized protein</fullName>
    </submittedName>
</protein>
<comment type="caution">
    <text evidence="2">The sequence shown here is derived from an EMBL/GenBank/DDBJ whole genome shotgun (WGS) entry which is preliminary data.</text>
</comment>
<evidence type="ECO:0000313" key="2">
    <source>
        <dbReference type="EMBL" id="TWU29362.1"/>
    </source>
</evidence>
<gene>
    <name evidence="2" type="ORF">Pla144_01380</name>
</gene>